<name>A0ABT5JGY3_RHOTP</name>
<evidence type="ECO:0000313" key="3">
    <source>
        <dbReference type="Proteomes" id="UP001165652"/>
    </source>
</evidence>
<dbReference type="Pfam" id="PF13304">
    <property type="entry name" value="AAA_21"/>
    <property type="match status" value="1"/>
</dbReference>
<dbReference type="PANTHER" id="PTHR32182">
    <property type="entry name" value="DNA REPLICATION AND REPAIR PROTEIN RECF"/>
    <property type="match status" value="1"/>
</dbReference>
<dbReference type="InterPro" id="IPR027417">
    <property type="entry name" value="P-loop_NTPase"/>
</dbReference>
<sequence>MYAESIHIYGFKCFGKAELRLQYPGRTGTGVSELSNINLVLGDNGGGKSSVLRAVAIAILTPALLDSGFVPYRLVRRPRPGQAAVRKSFLKVKAVPEPGELPSAFTGRKSIELIARLETRGRGSLDRLHLESTPDSPITEMLSDDYSTAFFVVGYGATRRVEVGEYSESSARRARGLRYQRIAGLFEDHVALRPLQAWLPRLRERDSRRFREAVDQINGVLPPGIAFDGLFDEDEDQFVFDFGGVPTPFSALSDGYKAFIGWIGDLVGHLSDVVPGASRIGEVAGIVLVDEIDLHLHPEWQRNVVPKIAAAFPKLQFVLTSHSPLVASTVRRENVFVTDTAEDGTATITQLQERVFGRSPEDLLLSSYFGLQTTRPEAFQDDARALFHRAASGDANAALDYLDRLTTPAGSDRRPSGGRRRSK</sequence>
<dbReference type="InterPro" id="IPR003959">
    <property type="entry name" value="ATPase_AAA_core"/>
</dbReference>
<dbReference type="SUPFAM" id="SSF52540">
    <property type="entry name" value="P-loop containing nucleoside triphosphate hydrolases"/>
    <property type="match status" value="1"/>
</dbReference>
<dbReference type="PANTHER" id="PTHR32182:SF23">
    <property type="entry name" value="ATP BINDING PROTEIN"/>
    <property type="match status" value="1"/>
</dbReference>
<accession>A0ABT5JGY3</accession>
<keyword evidence="3" id="KW-1185">Reference proteome</keyword>
<comment type="caution">
    <text evidence="2">The sequence shown here is derived from an EMBL/GenBank/DDBJ whole genome shotgun (WGS) entry which is preliminary data.</text>
</comment>
<dbReference type="RefSeq" id="WP_272779814.1">
    <property type="nucleotide sequence ID" value="NZ_JAQQLI010000057.1"/>
</dbReference>
<dbReference type="Proteomes" id="UP001165652">
    <property type="component" value="Unassembled WGS sequence"/>
</dbReference>
<evidence type="ECO:0000313" key="2">
    <source>
        <dbReference type="EMBL" id="MDC7788983.1"/>
    </source>
</evidence>
<gene>
    <name evidence="2" type="ORF">PQJ73_25150</name>
</gene>
<proteinExistence type="predicted"/>
<reference evidence="2" key="2">
    <citation type="submission" date="2023-02" db="EMBL/GenBank/DDBJ databases">
        <authorList>
            <person name="Rayyan A."/>
            <person name="Meyer T."/>
            <person name="Kyndt J.A."/>
        </authorList>
    </citation>
    <scope>NUCLEOTIDE SEQUENCE</scope>
    <source>
        <strain evidence="2">DSM 9987</strain>
    </source>
</reference>
<organism evidence="2 3">
    <name type="scientific">Rhodoplanes tepidamans</name>
    <name type="common">Rhodoplanes cryptolactis</name>
    <dbReference type="NCBI Taxonomy" id="200616"/>
    <lineage>
        <taxon>Bacteria</taxon>
        <taxon>Pseudomonadati</taxon>
        <taxon>Pseudomonadota</taxon>
        <taxon>Alphaproteobacteria</taxon>
        <taxon>Hyphomicrobiales</taxon>
        <taxon>Nitrobacteraceae</taxon>
        <taxon>Rhodoplanes</taxon>
    </lineage>
</organism>
<reference evidence="2" key="1">
    <citation type="journal article" date="2023" name="Microbiol Resour">
        <title>Genome Sequences of Rhodoplanes serenus and Two Thermotolerant Strains, Rhodoplanes tepidamans and 'Rhodoplanes cryptolactis,' Further Refine the Genus.</title>
        <authorList>
            <person name="Rayyan A.A."/>
            <person name="Kyndt J.A."/>
        </authorList>
    </citation>
    <scope>NUCLEOTIDE SEQUENCE</scope>
    <source>
        <strain evidence="2">DSM 9987</strain>
    </source>
</reference>
<protein>
    <submittedName>
        <fullName evidence="2">AAA family ATPase</fullName>
    </submittedName>
</protein>
<evidence type="ECO:0000259" key="1">
    <source>
        <dbReference type="Pfam" id="PF13304"/>
    </source>
</evidence>
<dbReference type="Gene3D" id="3.40.50.300">
    <property type="entry name" value="P-loop containing nucleotide triphosphate hydrolases"/>
    <property type="match status" value="2"/>
</dbReference>
<dbReference type="EMBL" id="JAQQLI010000057">
    <property type="protein sequence ID" value="MDC7788983.1"/>
    <property type="molecule type" value="Genomic_DNA"/>
</dbReference>
<feature type="domain" description="ATPase AAA-type core" evidence="1">
    <location>
        <begin position="37"/>
        <end position="326"/>
    </location>
</feature>